<dbReference type="InterPro" id="IPR036390">
    <property type="entry name" value="WH_DNA-bd_sf"/>
</dbReference>
<proteinExistence type="predicted"/>
<protein>
    <submittedName>
        <fullName evidence="2">Unannotated protein</fullName>
    </submittedName>
</protein>
<keyword evidence="1" id="KW-0238">DNA-binding</keyword>
<sequence>MRLPNRTDYAIRASLELAANPDTALTVAALAKSQLIPVRYLGAIMTQLRKAGIVIARRGPDGGYVLAKPATKIMVADVIRAVDGALTEVGGARPENLSYSGASAGLAQVWIAIRAAERQILDQVSLAAVVSGKLPKSVIALLKSSQA</sequence>
<dbReference type="InterPro" id="IPR000944">
    <property type="entry name" value="Tscrpt_reg_Rrf2"/>
</dbReference>
<dbReference type="PANTHER" id="PTHR33221:SF5">
    <property type="entry name" value="HTH-TYPE TRANSCRIPTIONAL REGULATOR ISCR"/>
    <property type="match status" value="1"/>
</dbReference>
<evidence type="ECO:0000313" key="2">
    <source>
        <dbReference type="EMBL" id="CAB4572749.1"/>
    </source>
</evidence>
<dbReference type="GO" id="GO:0005829">
    <property type="term" value="C:cytosol"/>
    <property type="evidence" value="ECO:0007669"/>
    <property type="project" value="TreeGrafter"/>
</dbReference>
<dbReference type="SUPFAM" id="SSF46785">
    <property type="entry name" value="Winged helix' DNA-binding domain"/>
    <property type="match status" value="1"/>
</dbReference>
<dbReference type="PROSITE" id="PS01332">
    <property type="entry name" value="HTH_RRF2_1"/>
    <property type="match status" value="1"/>
</dbReference>
<accession>A0A6J6EBR4</accession>
<dbReference type="Pfam" id="PF02082">
    <property type="entry name" value="Rrf2"/>
    <property type="match status" value="1"/>
</dbReference>
<dbReference type="GO" id="GO:0003700">
    <property type="term" value="F:DNA-binding transcription factor activity"/>
    <property type="evidence" value="ECO:0007669"/>
    <property type="project" value="TreeGrafter"/>
</dbReference>
<dbReference type="InterPro" id="IPR036388">
    <property type="entry name" value="WH-like_DNA-bd_sf"/>
</dbReference>
<dbReference type="Gene3D" id="1.10.10.10">
    <property type="entry name" value="Winged helix-like DNA-binding domain superfamily/Winged helix DNA-binding domain"/>
    <property type="match status" value="1"/>
</dbReference>
<dbReference type="PANTHER" id="PTHR33221">
    <property type="entry name" value="WINGED HELIX-TURN-HELIX TRANSCRIPTIONAL REGULATOR, RRF2 FAMILY"/>
    <property type="match status" value="1"/>
</dbReference>
<evidence type="ECO:0000256" key="1">
    <source>
        <dbReference type="ARBA" id="ARBA00023125"/>
    </source>
</evidence>
<reference evidence="2" key="1">
    <citation type="submission" date="2020-05" db="EMBL/GenBank/DDBJ databases">
        <authorList>
            <person name="Chiriac C."/>
            <person name="Salcher M."/>
            <person name="Ghai R."/>
            <person name="Kavagutti S V."/>
        </authorList>
    </citation>
    <scope>NUCLEOTIDE SEQUENCE</scope>
</reference>
<name>A0A6J6EBR4_9ZZZZ</name>
<dbReference type="EMBL" id="CAEZTT010000029">
    <property type="protein sequence ID" value="CAB4572749.1"/>
    <property type="molecule type" value="Genomic_DNA"/>
</dbReference>
<dbReference type="AlphaFoldDB" id="A0A6J6EBR4"/>
<dbReference type="NCBIfam" id="TIGR00738">
    <property type="entry name" value="rrf2_super"/>
    <property type="match status" value="1"/>
</dbReference>
<dbReference type="GO" id="GO:0003677">
    <property type="term" value="F:DNA binding"/>
    <property type="evidence" value="ECO:0007669"/>
    <property type="project" value="UniProtKB-KW"/>
</dbReference>
<organism evidence="2">
    <name type="scientific">freshwater metagenome</name>
    <dbReference type="NCBI Taxonomy" id="449393"/>
    <lineage>
        <taxon>unclassified sequences</taxon>
        <taxon>metagenomes</taxon>
        <taxon>ecological metagenomes</taxon>
    </lineage>
</organism>
<dbReference type="PROSITE" id="PS51197">
    <property type="entry name" value="HTH_RRF2_2"/>
    <property type="match status" value="1"/>
</dbReference>
<dbReference type="InterPro" id="IPR030489">
    <property type="entry name" value="TR_Rrf2-type_CS"/>
</dbReference>
<gene>
    <name evidence="2" type="ORF">UFOPK1726_00381</name>
</gene>